<proteinExistence type="predicted"/>
<protein>
    <submittedName>
        <fullName evidence="2">Oxidoreductase FAD-binding domain-containing protein</fullName>
    </submittedName>
</protein>
<evidence type="ECO:0000313" key="2">
    <source>
        <dbReference type="EMBL" id="SDI00970.1"/>
    </source>
</evidence>
<sequence length="238" mass="27603">MISKLPKWAADLTEKTGSIMTDMKILETVYLNPTIKKIRFQGDISRMNFQIGHANVIRVSDTEFRNYTTSYHNVDEGILDIVFHIHGNGVGSRYIDSLEPQDELRISIPRGKKVYNESIKKQFIFGDETSLGLACSILPIMKKNKHQYQFYFELDDENQNIPELLGLENYTVFSKKNTFRDEEWINELPIFNSDEWNTANFILTGNVKSVQTFRKVLKDNLQGNIYSQGYWLEGKKGL</sequence>
<dbReference type="Pfam" id="PF00970">
    <property type="entry name" value="FAD_binding_6"/>
    <property type="match status" value="1"/>
</dbReference>
<dbReference type="STRING" id="311334.SAMN05421846_103228"/>
<dbReference type="InterPro" id="IPR017927">
    <property type="entry name" value="FAD-bd_FR_type"/>
</dbReference>
<dbReference type="AlphaFoldDB" id="A0A1G8H395"/>
<dbReference type="PANTHER" id="PTHR30157:SF0">
    <property type="entry name" value="NADPH-DEPENDENT FERRIC-CHELATE REDUCTASE"/>
    <property type="match status" value="1"/>
</dbReference>
<evidence type="ECO:0000313" key="3">
    <source>
        <dbReference type="Proteomes" id="UP000198869"/>
    </source>
</evidence>
<dbReference type="InterPro" id="IPR008333">
    <property type="entry name" value="Cbr1-like_FAD-bd_dom"/>
</dbReference>
<dbReference type="SUPFAM" id="SSF63380">
    <property type="entry name" value="Riboflavin synthase domain-like"/>
    <property type="match status" value="1"/>
</dbReference>
<feature type="domain" description="FAD-binding FR-type" evidence="1">
    <location>
        <begin position="18"/>
        <end position="116"/>
    </location>
</feature>
<name>A0A1G8H395_9FLAO</name>
<reference evidence="3" key="1">
    <citation type="submission" date="2016-10" db="EMBL/GenBank/DDBJ databases">
        <authorList>
            <person name="Varghese N."/>
            <person name="Submissions S."/>
        </authorList>
    </citation>
    <scope>NUCLEOTIDE SEQUENCE [LARGE SCALE GENOMIC DNA]</scope>
    <source>
        <strain evidence="3">DSM 17071</strain>
    </source>
</reference>
<dbReference type="PROSITE" id="PS51384">
    <property type="entry name" value="FAD_FR"/>
    <property type="match status" value="1"/>
</dbReference>
<dbReference type="InterPro" id="IPR017938">
    <property type="entry name" value="Riboflavin_synthase-like_b-brl"/>
</dbReference>
<dbReference type="RefSeq" id="WP_089856298.1">
    <property type="nucleotide sequence ID" value="NZ_FNDW01000003.1"/>
</dbReference>
<organism evidence="2 3">
    <name type="scientific">Chryseobacterium taeanense</name>
    <dbReference type="NCBI Taxonomy" id="311334"/>
    <lineage>
        <taxon>Bacteria</taxon>
        <taxon>Pseudomonadati</taxon>
        <taxon>Bacteroidota</taxon>
        <taxon>Flavobacteriia</taxon>
        <taxon>Flavobacteriales</taxon>
        <taxon>Weeksellaceae</taxon>
        <taxon>Chryseobacterium group</taxon>
        <taxon>Chryseobacterium</taxon>
    </lineage>
</organism>
<keyword evidence="3" id="KW-1185">Reference proteome</keyword>
<dbReference type="InterPro" id="IPR039374">
    <property type="entry name" value="SIP_fam"/>
</dbReference>
<dbReference type="Proteomes" id="UP000198869">
    <property type="component" value="Unassembled WGS sequence"/>
</dbReference>
<dbReference type="EMBL" id="FNDW01000003">
    <property type="protein sequence ID" value="SDI00970.1"/>
    <property type="molecule type" value="Genomic_DNA"/>
</dbReference>
<accession>A0A1G8H395</accession>
<gene>
    <name evidence="2" type="ORF">SAMN05421846_103228</name>
</gene>
<dbReference type="Gene3D" id="2.40.30.10">
    <property type="entry name" value="Translation factors"/>
    <property type="match status" value="1"/>
</dbReference>
<dbReference type="OrthoDB" id="9814826at2"/>
<dbReference type="PANTHER" id="PTHR30157">
    <property type="entry name" value="FERRIC REDUCTASE, NADPH-DEPENDENT"/>
    <property type="match status" value="1"/>
</dbReference>
<dbReference type="GO" id="GO:0016491">
    <property type="term" value="F:oxidoreductase activity"/>
    <property type="evidence" value="ECO:0007669"/>
    <property type="project" value="InterPro"/>
</dbReference>
<evidence type="ECO:0000259" key="1">
    <source>
        <dbReference type="PROSITE" id="PS51384"/>
    </source>
</evidence>